<protein>
    <submittedName>
        <fullName evidence="8">Chromate efflux transporter</fullName>
    </submittedName>
</protein>
<dbReference type="RefSeq" id="WP_197645380.1">
    <property type="nucleotide sequence ID" value="NZ_JAEACP010000014.1"/>
</dbReference>
<evidence type="ECO:0000256" key="1">
    <source>
        <dbReference type="ARBA" id="ARBA00004651"/>
    </source>
</evidence>
<feature type="transmembrane region" description="Helical" evidence="7">
    <location>
        <begin position="141"/>
        <end position="172"/>
    </location>
</feature>
<feature type="transmembrane region" description="Helical" evidence="7">
    <location>
        <begin position="192"/>
        <end position="214"/>
    </location>
</feature>
<feature type="transmembrane region" description="Helical" evidence="7">
    <location>
        <begin position="333"/>
        <end position="358"/>
    </location>
</feature>
<evidence type="ECO:0000256" key="2">
    <source>
        <dbReference type="ARBA" id="ARBA00005262"/>
    </source>
</evidence>
<feature type="transmembrane region" description="Helical" evidence="7">
    <location>
        <begin position="79"/>
        <end position="102"/>
    </location>
</feature>
<dbReference type="PANTHER" id="PTHR33567:SF3">
    <property type="entry name" value="CHROMATE ION TRANSPORTER (EUROFUNG)"/>
    <property type="match status" value="1"/>
</dbReference>
<keyword evidence="9" id="KW-1185">Reference proteome</keyword>
<evidence type="ECO:0000256" key="4">
    <source>
        <dbReference type="ARBA" id="ARBA00022692"/>
    </source>
</evidence>
<keyword evidence="5 7" id="KW-1133">Transmembrane helix</keyword>
<dbReference type="PANTHER" id="PTHR33567">
    <property type="entry name" value="CHROMATE ION TRANSPORTER (EUROFUNG)"/>
    <property type="match status" value="1"/>
</dbReference>
<comment type="subcellular location">
    <subcellularLocation>
        <location evidence="1">Cell membrane</location>
        <topology evidence="1">Multi-pass membrane protein</topology>
    </subcellularLocation>
</comment>
<dbReference type="EMBL" id="JBHRSM010000015">
    <property type="protein sequence ID" value="MFC3086216.1"/>
    <property type="molecule type" value="Genomic_DNA"/>
</dbReference>
<sequence>MPPSLPELTRTFARIGCLSFGGPAAQIALMHRVILDERRWISEADYLRALSFCMLLPGPEAMQLATWIGWRMHGVAGGLIAGGLFVLPGALVILALSLIYAAAGEVPLVAALFTGIQAAVIAIVIEALIRVSRRALRSAEAYLIAAAAFVGLFLLKLPFPAIILAAALWGFLRTRPGLRDLSAPPPPAVLARSLRALALWLAIWLLPLAALITLAPGRLAEIGIFFSRLAVLTFGGAYAILAWMAQDVVEAKGWLTLPQMIDGLGLAETTPGPLILVTQFVGHMAGQQVGGWPMGLAGAAVALWTTFVPSFLFIFTFAPFIQRLTHMPRLSGALAAITAAVVGVIANLSLWFALHVLFASVSEATSGPLHLVWPEPASLRPLPAAIAALAAAALLCGRWPLLPVLALSAAISAGATLL</sequence>
<evidence type="ECO:0000313" key="8">
    <source>
        <dbReference type="EMBL" id="MFC3086216.1"/>
    </source>
</evidence>
<dbReference type="NCBIfam" id="TIGR00937">
    <property type="entry name" value="2A51"/>
    <property type="match status" value="1"/>
</dbReference>
<gene>
    <name evidence="8" type="primary">chrA</name>
    <name evidence="8" type="ORF">ACFOD6_09160</name>
</gene>
<name>A0ABV7DV32_9RHOB</name>
<evidence type="ECO:0000313" key="9">
    <source>
        <dbReference type="Proteomes" id="UP001595445"/>
    </source>
</evidence>
<comment type="similarity">
    <text evidence="2">Belongs to the chromate ion transporter (CHR) (TC 2.A.51) family.</text>
</comment>
<dbReference type="Pfam" id="PF02417">
    <property type="entry name" value="Chromate_transp"/>
    <property type="match status" value="2"/>
</dbReference>
<dbReference type="InterPro" id="IPR003370">
    <property type="entry name" value="Chromate_transpt"/>
</dbReference>
<dbReference type="InterPro" id="IPR014047">
    <property type="entry name" value="Chr_Tranpt_l_chain"/>
</dbReference>
<feature type="transmembrane region" description="Helical" evidence="7">
    <location>
        <begin position="301"/>
        <end position="321"/>
    </location>
</feature>
<feature type="transmembrane region" description="Helical" evidence="7">
    <location>
        <begin position="378"/>
        <end position="397"/>
    </location>
</feature>
<evidence type="ECO:0000256" key="3">
    <source>
        <dbReference type="ARBA" id="ARBA00022475"/>
    </source>
</evidence>
<proteinExistence type="inferred from homology"/>
<dbReference type="Proteomes" id="UP001595445">
    <property type="component" value="Unassembled WGS sequence"/>
</dbReference>
<evidence type="ECO:0000256" key="7">
    <source>
        <dbReference type="SAM" id="Phobius"/>
    </source>
</evidence>
<evidence type="ECO:0000256" key="6">
    <source>
        <dbReference type="ARBA" id="ARBA00023136"/>
    </source>
</evidence>
<comment type="caution">
    <text evidence="8">The sequence shown here is derived from an EMBL/GenBank/DDBJ whole genome shotgun (WGS) entry which is preliminary data.</text>
</comment>
<keyword evidence="6 7" id="KW-0472">Membrane</keyword>
<reference evidence="9" key="1">
    <citation type="journal article" date="2019" name="Int. J. Syst. Evol. Microbiol.">
        <title>The Global Catalogue of Microorganisms (GCM) 10K type strain sequencing project: providing services to taxonomists for standard genome sequencing and annotation.</title>
        <authorList>
            <consortium name="The Broad Institute Genomics Platform"/>
            <consortium name="The Broad Institute Genome Sequencing Center for Infectious Disease"/>
            <person name="Wu L."/>
            <person name="Ma J."/>
        </authorList>
    </citation>
    <scope>NUCLEOTIDE SEQUENCE [LARGE SCALE GENOMIC DNA]</scope>
    <source>
        <strain evidence="9">KCTC 62102</strain>
    </source>
</reference>
<keyword evidence="3" id="KW-1003">Cell membrane</keyword>
<dbReference type="PIRSF" id="PIRSF004810">
    <property type="entry name" value="ChrA"/>
    <property type="match status" value="1"/>
</dbReference>
<feature type="transmembrane region" description="Helical" evidence="7">
    <location>
        <begin position="226"/>
        <end position="245"/>
    </location>
</feature>
<feature type="transmembrane region" description="Helical" evidence="7">
    <location>
        <begin position="108"/>
        <end position="129"/>
    </location>
</feature>
<evidence type="ECO:0000256" key="5">
    <source>
        <dbReference type="ARBA" id="ARBA00022989"/>
    </source>
</evidence>
<organism evidence="8 9">
    <name type="scientific">Tabrizicola soli</name>
    <dbReference type="NCBI Taxonomy" id="2185115"/>
    <lineage>
        <taxon>Bacteria</taxon>
        <taxon>Pseudomonadati</taxon>
        <taxon>Pseudomonadota</taxon>
        <taxon>Alphaproteobacteria</taxon>
        <taxon>Rhodobacterales</taxon>
        <taxon>Paracoccaceae</taxon>
        <taxon>Tabrizicola</taxon>
    </lineage>
</organism>
<accession>A0ABV7DV32</accession>
<keyword evidence="4 7" id="KW-0812">Transmembrane</keyword>